<comment type="caution">
    <text evidence="1">The sequence shown here is derived from an EMBL/GenBank/DDBJ whole genome shotgun (WGS) entry which is preliminary data.</text>
</comment>
<gene>
    <name evidence="1" type="ORF">EC580_04005</name>
</gene>
<name>A0A3M8RGV0_9PROT</name>
<dbReference type="OrthoDB" id="9786540at2"/>
<organism evidence="1">
    <name type="scientific">Acidithiobacillus sulfuriphilus</name>
    <dbReference type="NCBI Taxonomy" id="1867749"/>
    <lineage>
        <taxon>Bacteria</taxon>
        <taxon>Pseudomonadati</taxon>
        <taxon>Pseudomonadota</taxon>
        <taxon>Acidithiobacillia</taxon>
        <taxon>Acidithiobacillales</taxon>
        <taxon>Acidithiobacillaceae</taxon>
        <taxon>Acidithiobacillus</taxon>
    </lineage>
</organism>
<dbReference type="AlphaFoldDB" id="A0A3M8RGV0"/>
<reference evidence="1" key="1">
    <citation type="submission" date="2018-10" db="EMBL/GenBank/DDBJ databases">
        <title>Acidithiobacillus sulfuriphilus sp. nov.: an extremely acidophilic sulfur-oxidizing chemolithotroph isolated from a neutral pH environment.</title>
        <authorList>
            <person name="Falagan C."/>
            <person name="Moya-Beltran A."/>
            <person name="Quatrini R."/>
            <person name="Johnson D.B."/>
        </authorList>
    </citation>
    <scope>NUCLEOTIDE SEQUENCE [LARGE SCALE GENOMIC DNA]</scope>
    <source>
        <strain evidence="1">CJ-2</strain>
    </source>
</reference>
<accession>A0A3M8RGV0</accession>
<sequence length="141" mass="16264">MDDFLEHYNGLLRGIREWSRWDSFCAQVSAAADDGWFVYYVGQETPSAPLPRDTFRRVLTEIDALLHKDHRESYLGIVYVDDFDVPQLIKIYDPNNLGSSCGSSGHQVQPGWVLSRMAPVPLGDVLLPESRKRWWRQLFAH</sequence>
<proteinExistence type="predicted"/>
<dbReference type="EMBL" id="RIZI01000133">
    <property type="protein sequence ID" value="RNF67625.1"/>
    <property type="molecule type" value="Genomic_DNA"/>
</dbReference>
<protein>
    <submittedName>
        <fullName evidence="1">Uncharacterized protein</fullName>
    </submittedName>
</protein>
<dbReference type="RefSeq" id="WP_123102412.1">
    <property type="nucleotide sequence ID" value="NZ_CP127527.1"/>
</dbReference>
<evidence type="ECO:0000313" key="1">
    <source>
        <dbReference type="EMBL" id="RNF67625.1"/>
    </source>
</evidence>